<protein>
    <submittedName>
        <fullName evidence="2">Uncharacterized protein</fullName>
    </submittedName>
</protein>
<feature type="region of interest" description="Disordered" evidence="1">
    <location>
        <begin position="1"/>
        <end position="24"/>
    </location>
</feature>
<gene>
    <name evidence="2" type="ORF">Tco_1019079</name>
</gene>
<evidence type="ECO:0000256" key="1">
    <source>
        <dbReference type="SAM" id="MobiDB-lite"/>
    </source>
</evidence>
<evidence type="ECO:0000313" key="3">
    <source>
        <dbReference type="Proteomes" id="UP001151760"/>
    </source>
</evidence>
<evidence type="ECO:0000313" key="2">
    <source>
        <dbReference type="EMBL" id="GJT67599.1"/>
    </source>
</evidence>
<feature type="region of interest" description="Disordered" evidence="1">
    <location>
        <begin position="165"/>
        <end position="214"/>
    </location>
</feature>
<accession>A0ABQ5FWF1</accession>
<reference evidence="2" key="1">
    <citation type="journal article" date="2022" name="Int. J. Mol. Sci.">
        <title>Draft Genome of Tanacetum Coccineum: Genomic Comparison of Closely Related Tanacetum-Family Plants.</title>
        <authorList>
            <person name="Yamashiro T."/>
            <person name="Shiraishi A."/>
            <person name="Nakayama K."/>
            <person name="Satake H."/>
        </authorList>
    </citation>
    <scope>NUCLEOTIDE SEQUENCE</scope>
</reference>
<sequence length="214" mass="23810">MASQSASDSATTGAGSTSAPTIREIIPTNRTPEVLERTSTMCDYDQNVQKKHNASIAYHFFSRVSNNDGEDHITHPQCDSIKAQQKSRIRKRGKRRWEEMGKFSHGLGFEDDGIATKDHWIGFTNLSKDHLDAHERKQNSSPLELPLDVEEGVFNDEVQQNEATQLTDQEIALDASSDGSLSSGEQRRDYMMSSGAEDDQTGEGGSMSHGYTYY</sequence>
<feature type="compositionally biased region" description="Low complexity" evidence="1">
    <location>
        <begin position="1"/>
        <end position="19"/>
    </location>
</feature>
<organism evidence="2 3">
    <name type="scientific">Tanacetum coccineum</name>
    <dbReference type="NCBI Taxonomy" id="301880"/>
    <lineage>
        <taxon>Eukaryota</taxon>
        <taxon>Viridiplantae</taxon>
        <taxon>Streptophyta</taxon>
        <taxon>Embryophyta</taxon>
        <taxon>Tracheophyta</taxon>
        <taxon>Spermatophyta</taxon>
        <taxon>Magnoliopsida</taxon>
        <taxon>eudicotyledons</taxon>
        <taxon>Gunneridae</taxon>
        <taxon>Pentapetalae</taxon>
        <taxon>asterids</taxon>
        <taxon>campanulids</taxon>
        <taxon>Asterales</taxon>
        <taxon>Asteraceae</taxon>
        <taxon>Asteroideae</taxon>
        <taxon>Anthemideae</taxon>
        <taxon>Anthemidinae</taxon>
        <taxon>Tanacetum</taxon>
    </lineage>
</organism>
<comment type="caution">
    <text evidence="2">The sequence shown here is derived from an EMBL/GenBank/DDBJ whole genome shotgun (WGS) entry which is preliminary data.</text>
</comment>
<feature type="compositionally biased region" description="Low complexity" evidence="1">
    <location>
        <begin position="172"/>
        <end position="184"/>
    </location>
</feature>
<reference evidence="2" key="2">
    <citation type="submission" date="2022-01" db="EMBL/GenBank/DDBJ databases">
        <authorList>
            <person name="Yamashiro T."/>
            <person name="Shiraishi A."/>
            <person name="Satake H."/>
            <person name="Nakayama K."/>
        </authorList>
    </citation>
    <scope>NUCLEOTIDE SEQUENCE</scope>
</reference>
<keyword evidence="3" id="KW-1185">Reference proteome</keyword>
<dbReference type="EMBL" id="BQNB010017823">
    <property type="protein sequence ID" value="GJT67599.1"/>
    <property type="molecule type" value="Genomic_DNA"/>
</dbReference>
<proteinExistence type="predicted"/>
<name>A0ABQ5FWF1_9ASTR</name>
<dbReference type="Proteomes" id="UP001151760">
    <property type="component" value="Unassembled WGS sequence"/>
</dbReference>